<dbReference type="SUPFAM" id="SSF53474">
    <property type="entry name" value="alpha/beta-Hydrolases"/>
    <property type="match status" value="1"/>
</dbReference>
<feature type="domain" description="Acetyl xylan esterase" evidence="2">
    <location>
        <begin position="131"/>
        <end position="424"/>
    </location>
</feature>
<gene>
    <name evidence="3" type="ORF">U0R11_03315</name>
</gene>
<dbReference type="InterPro" id="IPR008391">
    <property type="entry name" value="AXE1_dom"/>
</dbReference>
<dbReference type="PANTHER" id="PTHR40111:SF1">
    <property type="entry name" value="CEPHALOSPORIN-C DEACETYLASE"/>
    <property type="match status" value="1"/>
</dbReference>
<protein>
    <submittedName>
        <fullName evidence="3">Acetylxylan esterase</fullName>
    </submittedName>
</protein>
<dbReference type="InterPro" id="IPR029058">
    <property type="entry name" value="AB_hydrolase_fold"/>
</dbReference>
<dbReference type="PANTHER" id="PTHR40111">
    <property type="entry name" value="CEPHALOSPORIN-C DEACETYLASE"/>
    <property type="match status" value="1"/>
</dbReference>
<evidence type="ECO:0000313" key="4">
    <source>
        <dbReference type="Proteomes" id="UP001623558"/>
    </source>
</evidence>
<reference evidence="3 4" key="1">
    <citation type="submission" date="2024-07" db="EMBL/GenBank/DDBJ databases">
        <authorList>
            <person name="Pitt A."/>
            <person name="Hahn M.W."/>
        </authorList>
    </citation>
    <scope>NUCLEOTIDE SEQUENCE [LARGE SCALE GENOMIC DNA]</scope>
    <source>
        <strain evidence="3 4">1-SAACH-A3</strain>
    </source>
</reference>
<name>A0ABW8RUL0_9BACT</name>
<feature type="chain" id="PRO_5046127785" evidence="1">
    <location>
        <begin position="20"/>
        <end position="429"/>
    </location>
</feature>
<dbReference type="RefSeq" id="WP_406749795.1">
    <property type="nucleotide sequence ID" value="NZ_JBEWZH010000002.1"/>
</dbReference>
<dbReference type="EMBL" id="JBEWZH010000002">
    <property type="protein sequence ID" value="MFL0161410.1"/>
    <property type="molecule type" value="Genomic_DNA"/>
</dbReference>
<dbReference type="Proteomes" id="UP001623558">
    <property type="component" value="Unassembled WGS sequence"/>
</dbReference>
<keyword evidence="1" id="KW-0732">Signal</keyword>
<organism evidence="3 4">
    <name type="scientific">Aquirufa salirivi</name>
    <dbReference type="NCBI Taxonomy" id="3104729"/>
    <lineage>
        <taxon>Bacteria</taxon>
        <taxon>Pseudomonadati</taxon>
        <taxon>Bacteroidota</taxon>
        <taxon>Cytophagia</taxon>
        <taxon>Cytophagales</taxon>
        <taxon>Flectobacillaceae</taxon>
        <taxon>Aquirufa</taxon>
    </lineage>
</organism>
<evidence type="ECO:0000259" key="2">
    <source>
        <dbReference type="Pfam" id="PF05448"/>
    </source>
</evidence>
<comment type="caution">
    <text evidence="3">The sequence shown here is derived from an EMBL/GenBank/DDBJ whole genome shotgun (WGS) entry which is preliminary data.</text>
</comment>
<proteinExistence type="predicted"/>
<evidence type="ECO:0000256" key="1">
    <source>
        <dbReference type="SAM" id="SignalP"/>
    </source>
</evidence>
<dbReference type="Gene3D" id="3.40.50.1820">
    <property type="entry name" value="alpha/beta hydrolase"/>
    <property type="match status" value="1"/>
</dbReference>
<keyword evidence="4" id="KW-1185">Reference proteome</keyword>
<sequence>MKKLPILLCLLLSVFLAFAQPTEKQIKVQVSADHPDWLYKPGEKVTFSVLVSKNGSPIPQVKVRYEIGPEKQESWKKDTQILANGSLQLDGGTLSGAGFLRCIVIAEVDGKEYRNLATVGFSPNLLQATVANPSDFDAFWDKAKQDLAKIPLDAKMTLMPERCTEKTNVYHVNIQNYRIGARLYGILCVPKKPGKYPALLHVPGAGVRPYAGDIANAEKGIITLQIGIHGIPVNLDPSVYTDLGTGVLNGYPTYNMDDKDRFFYKRVYVGCVRANDFLTSLQQFDGQNLAVTGGSQGGALSIVTAALDNRVKFLGAYYPALSDVTGYLYNRAGGWPHYFDKNGRAVNETKTKLETIAYFDVVNFARRLKVPGFYSWGFNDETCPPTSMYAAYNVISAPKELYLALDTGHWNYPEQVEKMTNWITNNLIK</sequence>
<accession>A0ABW8RUL0</accession>
<evidence type="ECO:0000313" key="3">
    <source>
        <dbReference type="EMBL" id="MFL0161410.1"/>
    </source>
</evidence>
<dbReference type="InterPro" id="IPR039069">
    <property type="entry name" value="CE7"/>
</dbReference>
<feature type="signal peptide" evidence="1">
    <location>
        <begin position="1"/>
        <end position="19"/>
    </location>
</feature>
<dbReference type="Pfam" id="PF05448">
    <property type="entry name" value="AXE1"/>
    <property type="match status" value="1"/>
</dbReference>